<keyword evidence="2" id="KW-1185">Reference proteome</keyword>
<protein>
    <submittedName>
        <fullName evidence="1">Uncharacterized protein</fullName>
    </submittedName>
</protein>
<evidence type="ECO:0000313" key="2">
    <source>
        <dbReference type="Proteomes" id="UP001292094"/>
    </source>
</evidence>
<accession>A0AAE1NVM2</accession>
<dbReference type="EMBL" id="JAWZYT010003895">
    <property type="protein sequence ID" value="KAK4296294.1"/>
    <property type="molecule type" value="Genomic_DNA"/>
</dbReference>
<sequence>METSAEGSHHHALTITLPRYNDGPGRQLRTHIVPTTLKGGPGGEVDGWVGRWMDGWGGGLVGGAVDGWVDWWVGGWVGRWIISGSVVLKGGSGVELWVLDMNQFNIGL</sequence>
<name>A0AAE1NVM2_9EUCA</name>
<evidence type="ECO:0000313" key="1">
    <source>
        <dbReference type="EMBL" id="KAK4296294.1"/>
    </source>
</evidence>
<organism evidence="1 2">
    <name type="scientific">Petrolisthes manimaculis</name>
    <dbReference type="NCBI Taxonomy" id="1843537"/>
    <lineage>
        <taxon>Eukaryota</taxon>
        <taxon>Metazoa</taxon>
        <taxon>Ecdysozoa</taxon>
        <taxon>Arthropoda</taxon>
        <taxon>Crustacea</taxon>
        <taxon>Multicrustacea</taxon>
        <taxon>Malacostraca</taxon>
        <taxon>Eumalacostraca</taxon>
        <taxon>Eucarida</taxon>
        <taxon>Decapoda</taxon>
        <taxon>Pleocyemata</taxon>
        <taxon>Anomura</taxon>
        <taxon>Galatheoidea</taxon>
        <taxon>Porcellanidae</taxon>
        <taxon>Petrolisthes</taxon>
    </lineage>
</organism>
<dbReference type="AlphaFoldDB" id="A0AAE1NVM2"/>
<comment type="caution">
    <text evidence="1">The sequence shown here is derived from an EMBL/GenBank/DDBJ whole genome shotgun (WGS) entry which is preliminary data.</text>
</comment>
<gene>
    <name evidence="1" type="ORF">Pmani_031218</name>
</gene>
<reference evidence="1" key="1">
    <citation type="submission" date="2023-11" db="EMBL/GenBank/DDBJ databases">
        <title>Genome assemblies of two species of porcelain crab, Petrolisthes cinctipes and Petrolisthes manimaculis (Anomura: Porcellanidae).</title>
        <authorList>
            <person name="Angst P."/>
        </authorList>
    </citation>
    <scope>NUCLEOTIDE SEQUENCE</scope>
    <source>
        <strain evidence="1">PB745_02</strain>
        <tissue evidence="1">Gill</tissue>
    </source>
</reference>
<proteinExistence type="predicted"/>
<dbReference type="Proteomes" id="UP001292094">
    <property type="component" value="Unassembled WGS sequence"/>
</dbReference>